<dbReference type="SMART" id="SM00829">
    <property type="entry name" value="PKS_ER"/>
    <property type="match status" value="1"/>
</dbReference>
<dbReference type="InterPro" id="IPR020843">
    <property type="entry name" value="ER"/>
</dbReference>
<dbReference type="SUPFAM" id="SSF50129">
    <property type="entry name" value="GroES-like"/>
    <property type="match status" value="1"/>
</dbReference>
<dbReference type="SMART" id="SM00487">
    <property type="entry name" value="DEXDc"/>
    <property type="match status" value="1"/>
</dbReference>
<protein>
    <recommendedName>
        <fullName evidence="3">RNA helicase</fullName>
        <ecNumber evidence="3">3.6.4.13</ecNumber>
    </recommendedName>
</protein>
<evidence type="ECO:0000256" key="5">
    <source>
        <dbReference type="ARBA" id="ARBA00022552"/>
    </source>
</evidence>
<evidence type="ECO:0000313" key="17">
    <source>
        <dbReference type="Proteomes" id="UP000214365"/>
    </source>
</evidence>
<dbReference type="InterPro" id="IPR000629">
    <property type="entry name" value="RNA-helicase_DEAD-box_CS"/>
</dbReference>
<name>A0A1Q5Q7D5_TALAT</name>
<dbReference type="SUPFAM" id="SSF52540">
    <property type="entry name" value="P-loop containing nucleoside triphosphate hydrolases"/>
    <property type="match status" value="1"/>
</dbReference>
<accession>A0A1Q5Q7D5</accession>
<comment type="function">
    <text evidence="11">ATP-dependent RNA helicase required for 60S ribosomal subunit synthesis. Involved in efficient pre-rRNA processing, predominantly at site A3, which is necessary for the normal formation of 25S and 5.8S rRNAs.</text>
</comment>
<sequence length="826" mass="90014">MASMKAIGVKGGKGPADAMFMDTISRPVPTGSQALVKIKAFGLNRMDLLQREGRYPVPPAAPTTMGVEFSGIIEELAEAQSDFKVGDEVFGLAYGGAYAEYISVSTRMLIHKPSHMSWEEAAGVPETWITATQALNLIGEFQSGKSVLWHAGASSVSIAGIQLSKALGAKEVFVTAGSQDKIDFCVNELGATAGFNYHTQDWAKGILEATGGKGVDLIVDFVGANYFGQNLVAAARDGRIVLLGLMSGAELPAGVNIGPILLKRLRIEGSTLRSRDEGYQEKLRNLLVENALPKFKDGKFNIFITKVLPYDQIIEAHKLLESNQTKGKIILTEEAEHSRKKLKTKSGERAEDTPHSHEKKKKKDKTSSASLSEPKNAAASVSEETVQEYLKSNTIEITDPLNKEKPPQPIISFDQLPDPENILYQPLKNFPAPTSVQAATWPLLFDGRDVIGIAETGSGKTLAFGLPCLKKMVDSKKKTKPSHPRAVILSPTRELAMQIYEQLEGYAPKVGVKVTCIYGGVRKDEQREALKDTAIVVATPGRLKDLQAEGAVNLSKVKFLVLDEADRMLDKGFEQDIKDIIGPMPVSRRQTAMFTATWPVSVRNLANSFTHDPAMVTVGGKPSEDPRANTRIKQVVEVLDPRDKENRLVQILGKLQKQSAQDKILVFCLYKKEAMRIERLIQSRGYAVAGIHGDLSQSDRFKSLASFKSGAVTILVATDVAARGLDIPAVKTVVNVTFPLTIEDYVHRIGRTGRAGADGHAITLFTETDKAHSGALINVLKAAKQDVPDSLFKFGTTVKKKQHDAYGAFFKSVDETKTATKITFDD</sequence>
<keyword evidence="9" id="KW-0067">ATP-binding</keyword>
<dbReference type="Gene3D" id="3.40.50.720">
    <property type="entry name" value="NAD(P)-binding Rossmann-like Domain"/>
    <property type="match status" value="1"/>
</dbReference>
<dbReference type="InterPro" id="IPR036291">
    <property type="entry name" value="NAD(P)-bd_dom_sf"/>
</dbReference>
<keyword evidence="5" id="KW-0698">rRNA processing</keyword>
<comment type="caution">
    <text evidence="16">The sequence shown here is derived from an EMBL/GenBank/DDBJ whole genome shotgun (WGS) entry which is preliminary data.</text>
</comment>
<dbReference type="FunFam" id="3.40.50.300:FF:000008">
    <property type="entry name" value="ATP-dependent RNA helicase RhlB"/>
    <property type="match status" value="1"/>
</dbReference>
<evidence type="ECO:0000256" key="8">
    <source>
        <dbReference type="ARBA" id="ARBA00022806"/>
    </source>
</evidence>
<comment type="catalytic activity">
    <reaction evidence="12">
        <text>ATP + H2O = ADP + phosphate + H(+)</text>
        <dbReference type="Rhea" id="RHEA:13065"/>
        <dbReference type="ChEBI" id="CHEBI:15377"/>
        <dbReference type="ChEBI" id="CHEBI:15378"/>
        <dbReference type="ChEBI" id="CHEBI:30616"/>
        <dbReference type="ChEBI" id="CHEBI:43474"/>
        <dbReference type="ChEBI" id="CHEBI:456216"/>
        <dbReference type="EC" id="3.6.4.13"/>
    </reaction>
</comment>
<dbReference type="InterPro" id="IPR013154">
    <property type="entry name" value="ADH-like_N"/>
</dbReference>
<dbReference type="Pfam" id="PF08240">
    <property type="entry name" value="ADH_N"/>
    <property type="match status" value="1"/>
</dbReference>
<dbReference type="InterPro" id="IPR014001">
    <property type="entry name" value="Helicase_ATP-bd"/>
</dbReference>
<dbReference type="AlphaFoldDB" id="A0A1Q5Q7D5"/>
<dbReference type="Gene3D" id="3.90.180.10">
    <property type="entry name" value="Medium-chain alcohol dehydrogenases, catalytic domain"/>
    <property type="match status" value="1"/>
</dbReference>
<dbReference type="InterPro" id="IPR044742">
    <property type="entry name" value="DEAD/DEAH_RhlB"/>
</dbReference>
<evidence type="ECO:0000256" key="9">
    <source>
        <dbReference type="ARBA" id="ARBA00022840"/>
    </source>
</evidence>
<evidence type="ECO:0000256" key="10">
    <source>
        <dbReference type="ARBA" id="ARBA00023242"/>
    </source>
</evidence>
<dbReference type="Gene3D" id="3.40.50.300">
    <property type="entry name" value="P-loop containing nucleotide triphosphate hydrolases"/>
    <property type="match status" value="2"/>
</dbReference>
<feature type="region of interest" description="Disordered" evidence="13">
    <location>
        <begin position="331"/>
        <end position="384"/>
    </location>
</feature>
<keyword evidence="17" id="KW-1185">Reference proteome</keyword>
<keyword evidence="4" id="KW-0690">Ribosome biogenesis</keyword>
<dbReference type="GO" id="GO:0005524">
    <property type="term" value="F:ATP binding"/>
    <property type="evidence" value="ECO:0007669"/>
    <property type="project" value="UniProtKB-KW"/>
</dbReference>
<dbReference type="GO" id="GO:0016787">
    <property type="term" value="F:hydrolase activity"/>
    <property type="evidence" value="ECO:0007669"/>
    <property type="project" value="UniProtKB-KW"/>
</dbReference>
<evidence type="ECO:0000256" key="4">
    <source>
        <dbReference type="ARBA" id="ARBA00022517"/>
    </source>
</evidence>
<dbReference type="RefSeq" id="XP_020115771.1">
    <property type="nucleotide sequence ID" value="XM_020264017.1"/>
</dbReference>
<dbReference type="PROSITE" id="PS51194">
    <property type="entry name" value="HELICASE_CTER"/>
    <property type="match status" value="1"/>
</dbReference>
<feature type="compositionally biased region" description="Basic and acidic residues" evidence="13">
    <location>
        <begin position="345"/>
        <end position="356"/>
    </location>
</feature>
<keyword evidence="7" id="KW-0378">Hydrolase</keyword>
<evidence type="ECO:0000259" key="14">
    <source>
        <dbReference type="PROSITE" id="PS51192"/>
    </source>
</evidence>
<evidence type="ECO:0000256" key="7">
    <source>
        <dbReference type="ARBA" id="ARBA00022801"/>
    </source>
</evidence>
<evidence type="ECO:0000256" key="13">
    <source>
        <dbReference type="SAM" id="MobiDB-lite"/>
    </source>
</evidence>
<dbReference type="SUPFAM" id="SSF51735">
    <property type="entry name" value="NAD(P)-binding Rossmann-fold domains"/>
    <property type="match status" value="1"/>
</dbReference>
<dbReference type="GeneID" id="31008875"/>
<keyword evidence="6" id="KW-0547">Nucleotide-binding</keyword>
<dbReference type="Proteomes" id="UP000214365">
    <property type="component" value="Unassembled WGS sequence"/>
</dbReference>
<dbReference type="CDD" id="cd05276">
    <property type="entry name" value="p53_inducible_oxidoreductase"/>
    <property type="match status" value="1"/>
</dbReference>
<dbReference type="NCBIfam" id="TIGR02824">
    <property type="entry name" value="quinone_pig3"/>
    <property type="match status" value="1"/>
</dbReference>
<dbReference type="InterPro" id="IPR014189">
    <property type="entry name" value="Quinone_OxRdtase_PIG3"/>
</dbReference>
<dbReference type="InterPro" id="IPR011032">
    <property type="entry name" value="GroES-like_sf"/>
</dbReference>
<evidence type="ECO:0000259" key="15">
    <source>
        <dbReference type="PROSITE" id="PS51194"/>
    </source>
</evidence>
<evidence type="ECO:0000256" key="1">
    <source>
        <dbReference type="ARBA" id="ARBA00004604"/>
    </source>
</evidence>
<dbReference type="GO" id="GO:0003724">
    <property type="term" value="F:RNA helicase activity"/>
    <property type="evidence" value="ECO:0007669"/>
    <property type="project" value="UniProtKB-EC"/>
</dbReference>
<dbReference type="PANTHER" id="PTHR47958">
    <property type="entry name" value="ATP-DEPENDENT RNA HELICASE DBP3"/>
    <property type="match status" value="1"/>
</dbReference>
<dbReference type="Pfam" id="PF00271">
    <property type="entry name" value="Helicase_C"/>
    <property type="match status" value="1"/>
</dbReference>
<evidence type="ECO:0000256" key="3">
    <source>
        <dbReference type="ARBA" id="ARBA00012552"/>
    </source>
</evidence>
<dbReference type="InterPro" id="IPR027417">
    <property type="entry name" value="P-loop_NTPase"/>
</dbReference>
<evidence type="ECO:0000256" key="11">
    <source>
        <dbReference type="ARBA" id="ARBA00037449"/>
    </source>
</evidence>
<reference evidence="16 17" key="1">
    <citation type="submission" date="2015-06" db="EMBL/GenBank/DDBJ databases">
        <title>Talaromyces atroroseus IBT 11181 draft genome.</title>
        <authorList>
            <person name="Rasmussen K.B."/>
            <person name="Rasmussen S."/>
            <person name="Petersen B."/>
            <person name="Sicheritz-Ponten T."/>
            <person name="Mortensen U.H."/>
            <person name="Thrane U."/>
        </authorList>
    </citation>
    <scope>NUCLEOTIDE SEQUENCE [LARGE SCALE GENOMIC DNA]</scope>
    <source>
        <strain evidence="16 17">IBT 11181</strain>
    </source>
</reference>
<evidence type="ECO:0000256" key="6">
    <source>
        <dbReference type="ARBA" id="ARBA00022741"/>
    </source>
</evidence>
<evidence type="ECO:0000256" key="12">
    <source>
        <dbReference type="ARBA" id="ARBA00047984"/>
    </source>
</evidence>
<comment type="subcellular location">
    <subcellularLocation>
        <location evidence="1">Nucleus</location>
        <location evidence="1">Nucleolus</location>
    </subcellularLocation>
</comment>
<dbReference type="CDD" id="cd00268">
    <property type="entry name" value="DEADc"/>
    <property type="match status" value="1"/>
</dbReference>
<dbReference type="EMBL" id="LFMY01000018">
    <property type="protein sequence ID" value="OKL55650.1"/>
    <property type="molecule type" value="Genomic_DNA"/>
</dbReference>
<dbReference type="PROSITE" id="PS51192">
    <property type="entry name" value="HELICASE_ATP_BIND_1"/>
    <property type="match status" value="1"/>
</dbReference>
<dbReference type="InterPro" id="IPR001650">
    <property type="entry name" value="Helicase_C-like"/>
</dbReference>
<dbReference type="STRING" id="1441469.A0A1Q5Q7D5"/>
<evidence type="ECO:0000313" key="16">
    <source>
        <dbReference type="EMBL" id="OKL55650.1"/>
    </source>
</evidence>
<comment type="similarity">
    <text evidence="2">Belongs to the DEAD box helicase family. DDX5/DBP2 subfamily.</text>
</comment>
<dbReference type="PROSITE" id="PS00039">
    <property type="entry name" value="DEAD_ATP_HELICASE"/>
    <property type="match status" value="1"/>
</dbReference>
<keyword evidence="10" id="KW-0539">Nucleus</keyword>
<dbReference type="OrthoDB" id="196131at2759"/>
<dbReference type="EC" id="3.6.4.13" evidence="3"/>
<organism evidence="16 17">
    <name type="scientific">Talaromyces atroroseus</name>
    <dbReference type="NCBI Taxonomy" id="1441469"/>
    <lineage>
        <taxon>Eukaryota</taxon>
        <taxon>Fungi</taxon>
        <taxon>Dikarya</taxon>
        <taxon>Ascomycota</taxon>
        <taxon>Pezizomycotina</taxon>
        <taxon>Eurotiomycetes</taxon>
        <taxon>Eurotiomycetidae</taxon>
        <taxon>Eurotiales</taxon>
        <taxon>Trichocomaceae</taxon>
        <taxon>Talaromyces</taxon>
        <taxon>Talaromyces sect. Trachyspermi</taxon>
    </lineage>
</organism>
<keyword evidence="8" id="KW-0347">Helicase</keyword>
<feature type="domain" description="Helicase ATP-binding" evidence="14">
    <location>
        <begin position="441"/>
        <end position="616"/>
    </location>
</feature>
<evidence type="ECO:0000256" key="2">
    <source>
        <dbReference type="ARBA" id="ARBA00009334"/>
    </source>
</evidence>
<feature type="domain" description="Helicase C-terminal" evidence="15">
    <location>
        <begin position="647"/>
        <end position="795"/>
    </location>
</feature>
<gene>
    <name evidence="16" type="ORF">UA08_09119</name>
</gene>
<dbReference type="Pfam" id="PF00270">
    <property type="entry name" value="DEAD"/>
    <property type="match status" value="1"/>
</dbReference>
<dbReference type="InterPro" id="IPR011545">
    <property type="entry name" value="DEAD/DEAH_box_helicase_dom"/>
</dbReference>
<dbReference type="GO" id="GO:0016491">
    <property type="term" value="F:oxidoreductase activity"/>
    <property type="evidence" value="ECO:0007669"/>
    <property type="project" value="InterPro"/>
</dbReference>
<dbReference type="InterPro" id="IPR013149">
    <property type="entry name" value="ADH-like_C"/>
</dbReference>
<dbReference type="CDD" id="cd18787">
    <property type="entry name" value="SF2_C_DEAD"/>
    <property type="match status" value="1"/>
</dbReference>
<dbReference type="GO" id="GO:0003676">
    <property type="term" value="F:nucleic acid binding"/>
    <property type="evidence" value="ECO:0007669"/>
    <property type="project" value="InterPro"/>
</dbReference>
<proteinExistence type="inferred from homology"/>
<dbReference type="Pfam" id="PF00107">
    <property type="entry name" value="ADH_zinc_N"/>
    <property type="match status" value="1"/>
</dbReference>
<dbReference type="SMART" id="SM00490">
    <property type="entry name" value="HELICc"/>
    <property type="match status" value="1"/>
</dbReference>